<sequence>MIVLEILVILLIIGLQLRVYWQNRQQAAALALLFPQKDQLRLEPEQQARASLARSPQELLLGGAPFVLAQEPDKQQQLRGRDGEFWIVEESPRAGGAPTTYLLSQQEVEQLPQKPGFQLLQEQQASPTAKPLMLPAAQDPSPAFGELLTEIWAFLQGSRGTVAGLEGLRDMSQRKLETEATALQSSVATPLYIGLLGTFLGVILGLGAIVTDGITDDAIERFLLGVVVAMGGSFFGLLFTLLSNLAYRQAYRQATARLNDWLSFLQLQLLPQLQSDLSQGLDNLKVVLDSFNQDFFQRVSDFKAVFANLNQYVGLQERFLVSLQESDYTQLTEANLKFFDQIKQNETMFERFGQYLQRLNESMETGREAASDIREIVSHLRQLDDVQGYLRQNEELIRRQLGYLAQHEEKMERLTRGIEQHFIEAGDEIGRLVQRRLQVMQREEQDAGEQLRQHFERLRSENVYQKIADQLQPIHQMEEDVQSMRELFAETLKHLLESQQYLIRKINQDGQTQGRLLKEMELLNGHMQQLNERKSWMQRLLGGR</sequence>
<evidence type="ECO:0000256" key="1">
    <source>
        <dbReference type="SAM" id="Phobius"/>
    </source>
</evidence>
<evidence type="ECO:0000313" key="2">
    <source>
        <dbReference type="EMBL" id="EMR04109.1"/>
    </source>
</evidence>
<dbReference type="Proteomes" id="UP000011910">
    <property type="component" value="Unassembled WGS sequence"/>
</dbReference>
<keyword evidence="1" id="KW-1133">Transmembrane helix</keyword>
<dbReference type="OrthoDB" id="1066121at2"/>
<comment type="caution">
    <text evidence="2">The sequence shown here is derived from an EMBL/GenBank/DDBJ whole genome shotgun (WGS) entry which is preliminary data.</text>
</comment>
<organism evidence="2 3">
    <name type="scientific">Cesiribacter andamanensis AMV16</name>
    <dbReference type="NCBI Taxonomy" id="1279009"/>
    <lineage>
        <taxon>Bacteria</taxon>
        <taxon>Pseudomonadati</taxon>
        <taxon>Bacteroidota</taxon>
        <taxon>Cytophagia</taxon>
        <taxon>Cytophagales</taxon>
        <taxon>Cesiribacteraceae</taxon>
        <taxon>Cesiribacter</taxon>
    </lineage>
</organism>
<dbReference type="eggNOG" id="COG0811">
    <property type="taxonomic scope" value="Bacteria"/>
</dbReference>
<feature type="transmembrane region" description="Helical" evidence="1">
    <location>
        <begin position="191"/>
        <end position="210"/>
    </location>
</feature>
<keyword evidence="1" id="KW-0812">Transmembrane</keyword>
<keyword evidence="1" id="KW-0472">Membrane</keyword>
<feature type="transmembrane region" description="Helical" evidence="1">
    <location>
        <begin position="6"/>
        <end position="21"/>
    </location>
</feature>
<dbReference type="STRING" id="1279009.ADICEAN_00732"/>
<dbReference type="AlphaFoldDB" id="M7P0I4"/>
<evidence type="ECO:0000313" key="3">
    <source>
        <dbReference type="Proteomes" id="UP000011910"/>
    </source>
</evidence>
<feature type="transmembrane region" description="Helical" evidence="1">
    <location>
        <begin position="222"/>
        <end position="247"/>
    </location>
</feature>
<name>M7P0I4_9BACT</name>
<protein>
    <recommendedName>
        <fullName evidence="4">MotA/TolQ/ExbB proton channel domain-containing protein</fullName>
    </recommendedName>
</protein>
<gene>
    <name evidence="2" type="ORF">ADICEAN_00732</name>
</gene>
<dbReference type="RefSeq" id="WP_009194138.1">
    <property type="nucleotide sequence ID" value="NZ_AODQ01000011.1"/>
</dbReference>
<evidence type="ECO:0008006" key="4">
    <source>
        <dbReference type="Google" id="ProtNLM"/>
    </source>
</evidence>
<reference evidence="2 3" key="1">
    <citation type="journal article" date="2013" name="Genome Announc.">
        <title>Draft Genome Sequence of Cesiribacter andamanensis Strain AMV16T, Isolated from a Soil Sample from a Mud Volcano in the Andaman Islands, India.</title>
        <authorList>
            <person name="Shivaji S."/>
            <person name="Ara S."/>
            <person name="Begum Z."/>
            <person name="Srinivas T.N."/>
            <person name="Singh A."/>
            <person name="Kumar Pinnaka A."/>
        </authorList>
    </citation>
    <scope>NUCLEOTIDE SEQUENCE [LARGE SCALE GENOMIC DNA]</scope>
    <source>
        <strain evidence="2 3">AMV16</strain>
    </source>
</reference>
<keyword evidence="3" id="KW-1185">Reference proteome</keyword>
<proteinExistence type="predicted"/>
<dbReference type="EMBL" id="AODQ01000011">
    <property type="protein sequence ID" value="EMR04109.1"/>
    <property type="molecule type" value="Genomic_DNA"/>
</dbReference>
<accession>M7P0I4</accession>